<dbReference type="Proteomes" id="UP001209540">
    <property type="component" value="Unassembled WGS sequence"/>
</dbReference>
<sequence length="383" mass="43886">MTDQNDSNKQQEQHQHDQDIASSSQLSSTVPPQSIIISSFKRRLLSLMLFSVLPLLLCWCYWYNIKIECSEICSVLPSIPWSETHYISPDRFHKLRIDYENSNHLHVIDGLVHVKRNDQIKDIIIKFNFKLENPHRGLLIWHSHTEDDDIVTLTIKNEQTIEPLCALMDIDVELPSSSALDELVIETPNSNIQIDEGMYFSKRLKLNTIDANITVTNSGSDIIEIDTKSGFINGSFIEETLGDQLLVHSNTGNITFEYTDVSTLVTFPLSDISERQRRKKWISLTSISGEISTLMCTEYNLLFDALYGDGTFGRFSGFGISSDNSDRLKPTDYKSVRSRFYTHHQGMWGSRDNIDIHLITKIEMGSFTWIRFCCLNGCNKKKL</sequence>
<organism evidence="3 4">
    <name type="scientific">Phascolomyces articulosus</name>
    <dbReference type="NCBI Taxonomy" id="60185"/>
    <lineage>
        <taxon>Eukaryota</taxon>
        <taxon>Fungi</taxon>
        <taxon>Fungi incertae sedis</taxon>
        <taxon>Mucoromycota</taxon>
        <taxon>Mucoromycotina</taxon>
        <taxon>Mucoromycetes</taxon>
        <taxon>Mucorales</taxon>
        <taxon>Lichtheimiaceae</taxon>
        <taxon>Phascolomyces</taxon>
    </lineage>
</organism>
<evidence type="ECO:0008006" key="5">
    <source>
        <dbReference type="Google" id="ProtNLM"/>
    </source>
</evidence>
<gene>
    <name evidence="3" type="ORF">BDA99DRAFT_513583</name>
</gene>
<feature type="transmembrane region" description="Helical" evidence="2">
    <location>
        <begin position="44"/>
        <end position="64"/>
    </location>
</feature>
<comment type="caution">
    <text evidence="3">The sequence shown here is derived from an EMBL/GenBank/DDBJ whole genome shotgun (WGS) entry which is preliminary data.</text>
</comment>
<feature type="compositionally biased region" description="Basic and acidic residues" evidence="1">
    <location>
        <begin position="9"/>
        <end position="19"/>
    </location>
</feature>
<proteinExistence type="predicted"/>
<keyword evidence="2" id="KW-0812">Transmembrane</keyword>
<evidence type="ECO:0000313" key="3">
    <source>
        <dbReference type="EMBL" id="KAI9259572.1"/>
    </source>
</evidence>
<reference evidence="3" key="1">
    <citation type="journal article" date="2022" name="IScience">
        <title>Evolution of zygomycete secretomes and the origins of terrestrial fungal ecologies.</title>
        <authorList>
            <person name="Chang Y."/>
            <person name="Wang Y."/>
            <person name="Mondo S."/>
            <person name="Ahrendt S."/>
            <person name="Andreopoulos W."/>
            <person name="Barry K."/>
            <person name="Beard J."/>
            <person name="Benny G.L."/>
            <person name="Blankenship S."/>
            <person name="Bonito G."/>
            <person name="Cuomo C."/>
            <person name="Desiro A."/>
            <person name="Gervers K.A."/>
            <person name="Hundley H."/>
            <person name="Kuo A."/>
            <person name="LaButti K."/>
            <person name="Lang B.F."/>
            <person name="Lipzen A."/>
            <person name="O'Donnell K."/>
            <person name="Pangilinan J."/>
            <person name="Reynolds N."/>
            <person name="Sandor L."/>
            <person name="Smith M.E."/>
            <person name="Tsang A."/>
            <person name="Grigoriev I.V."/>
            <person name="Stajich J.E."/>
            <person name="Spatafora J.W."/>
        </authorList>
    </citation>
    <scope>NUCLEOTIDE SEQUENCE</scope>
    <source>
        <strain evidence="3">RSA 2281</strain>
    </source>
</reference>
<dbReference type="EMBL" id="JAIXMP010000017">
    <property type="protein sequence ID" value="KAI9259572.1"/>
    <property type="molecule type" value="Genomic_DNA"/>
</dbReference>
<dbReference type="AlphaFoldDB" id="A0AAD5JXV3"/>
<accession>A0AAD5JXV3</accession>
<reference evidence="3" key="2">
    <citation type="submission" date="2023-02" db="EMBL/GenBank/DDBJ databases">
        <authorList>
            <consortium name="DOE Joint Genome Institute"/>
            <person name="Mondo S.J."/>
            <person name="Chang Y."/>
            <person name="Wang Y."/>
            <person name="Ahrendt S."/>
            <person name="Andreopoulos W."/>
            <person name="Barry K."/>
            <person name="Beard J."/>
            <person name="Benny G.L."/>
            <person name="Blankenship S."/>
            <person name="Bonito G."/>
            <person name="Cuomo C."/>
            <person name="Desiro A."/>
            <person name="Gervers K.A."/>
            <person name="Hundley H."/>
            <person name="Kuo A."/>
            <person name="LaButti K."/>
            <person name="Lang B.F."/>
            <person name="Lipzen A."/>
            <person name="O'Donnell K."/>
            <person name="Pangilinan J."/>
            <person name="Reynolds N."/>
            <person name="Sandor L."/>
            <person name="Smith M.W."/>
            <person name="Tsang A."/>
            <person name="Grigoriev I.V."/>
            <person name="Stajich J.E."/>
            <person name="Spatafora J.W."/>
        </authorList>
    </citation>
    <scope>NUCLEOTIDE SEQUENCE</scope>
    <source>
        <strain evidence="3">RSA 2281</strain>
    </source>
</reference>
<feature type="region of interest" description="Disordered" evidence="1">
    <location>
        <begin position="1"/>
        <end position="26"/>
    </location>
</feature>
<keyword evidence="4" id="KW-1185">Reference proteome</keyword>
<evidence type="ECO:0000313" key="4">
    <source>
        <dbReference type="Proteomes" id="UP001209540"/>
    </source>
</evidence>
<keyword evidence="2" id="KW-1133">Transmembrane helix</keyword>
<evidence type="ECO:0000256" key="1">
    <source>
        <dbReference type="SAM" id="MobiDB-lite"/>
    </source>
</evidence>
<keyword evidence="2" id="KW-0472">Membrane</keyword>
<name>A0AAD5JXV3_9FUNG</name>
<protein>
    <recommendedName>
        <fullName evidence="5">Adhesin domain-containing protein</fullName>
    </recommendedName>
</protein>
<evidence type="ECO:0000256" key="2">
    <source>
        <dbReference type="SAM" id="Phobius"/>
    </source>
</evidence>